<evidence type="ECO:0000313" key="1">
    <source>
        <dbReference type="EMBL" id="MDM7887889.1"/>
    </source>
</evidence>
<protein>
    <submittedName>
        <fullName evidence="1">Uncharacterized protein</fullName>
    </submittedName>
</protein>
<proteinExistence type="predicted"/>
<dbReference type="Proteomes" id="UP001235720">
    <property type="component" value="Unassembled WGS sequence"/>
</dbReference>
<name>A0ABT7TE90_9MICO</name>
<keyword evidence="2" id="KW-1185">Reference proteome</keyword>
<dbReference type="EMBL" id="JAUCMM010000003">
    <property type="protein sequence ID" value="MDM7887889.1"/>
    <property type="molecule type" value="Genomic_DNA"/>
</dbReference>
<comment type="caution">
    <text evidence="1">The sequence shown here is derived from an EMBL/GenBank/DDBJ whole genome shotgun (WGS) entry which is preliminary data.</text>
</comment>
<sequence length="348" mass="38007">MLETALIQPGIDASEQMESMLAGDLHAIIWRHAPHDSDGADLRDYVLGAARSVRSNLHSALVQLASYREARYKLDNALILSLARTGSVPRGPHIDELGARLNAHQQALFTALGAALDCTAAVCVAVSGLRMNVRRAQMPALLPTSDDADFPTEGRSQSLKRAMRAAPERVAELQHQILRGIRGSYMSAGPPGWLRWMLDARNTAVHREQSANYVFFEGDKKTGLTVYRNLQRHPQMSNLQSVRLADSPAAMLLEEDAMVTMRECVRSTGLVVSGVNAVIETEWAKRRIALDIRVPVSEQWDQADPSTFDGFQPGSAKFVPKPGTVLLMNPRDSARLAAGGVLDSSGQH</sequence>
<evidence type="ECO:0000313" key="2">
    <source>
        <dbReference type="Proteomes" id="UP001235720"/>
    </source>
</evidence>
<reference evidence="1 2" key="1">
    <citation type="submission" date="2023-06" db="EMBL/GenBank/DDBJ databases">
        <authorList>
            <person name="Feng G."/>
            <person name="Li J."/>
            <person name="Zhu H."/>
        </authorList>
    </citation>
    <scope>NUCLEOTIDE SEQUENCE [LARGE SCALE GENOMIC DNA]</scope>
    <source>
        <strain evidence="1 2">RHCJP20</strain>
    </source>
</reference>
<organism evidence="1 2">
    <name type="scientific">Curtobacterium subtropicum</name>
    <dbReference type="NCBI Taxonomy" id="3055138"/>
    <lineage>
        <taxon>Bacteria</taxon>
        <taxon>Bacillati</taxon>
        <taxon>Actinomycetota</taxon>
        <taxon>Actinomycetes</taxon>
        <taxon>Micrococcales</taxon>
        <taxon>Microbacteriaceae</taxon>
        <taxon>Curtobacterium</taxon>
    </lineage>
</organism>
<accession>A0ABT7TE90</accession>
<gene>
    <name evidence="1" type="ORF">QUG98_05410</name>
</gene>
<dbReference type="RefSeq" id="WP_289469610.1">
    <property type="nucleotide sequence ID" value="NZ_JAUCMM010000003.1"/>
</dbReference>